<evidence type="ECO:0000313" key="3">
    <source>
        <dbReference type="Proteomes" id="UP000266067"/>
    </source>
</evidence>
<dbReference type="Pfam" id="PF12146">
    <property type="entry name" value="Hydrolase_4"/>
    <property type="match status" value="1"/>
</dbReference>
<evidence type="ECO:0000313" key="2">
    <source>
        <dbReference type="EMBL" id="RIV36707.1"/>
    </source>
</evidence>
<dbReference type="Proteomes" id="UP000266067">
    <property type="component" value="Unassembled WGS sequence"/>
</dbReference>
<reference evidence="2 3" key="1">
    <citation type="submission" date="2018-08" db="EMBL/GenBank/DDBJ databases">
        <title>Proposal of Muricauda 72 sp.nov. and Muricauda NH166 sp.nov., isolated from seawater.</title>
        <authorList>
            <person name="Cheng H."/>
            <person name="Wu Y.-H."/>
            <person name="Guo L.-L."/>
            <person name="Xu X.-W."/>
        </authorList>
    </citation>
    <scope>NUCLEOTIDE SEQUENCE [LARGE SCALE GENOMIC DNA]</scope>
    <source>
        <strain evidence="2 3">KCTC 22173</strain>
    </source>
</reference>
<sequence>MMYKILKMPFFGRFMVKWRNPLSMEQRKKWSVIQVDSKSGVNIKGLFAQTGQNMPKATIVLGHPMGKEAKGFFLKNGYADFLLGNGFNVVVFDINGFGESDCGNFAYYEDILAMGHKTKELCNDLPIGYHGVSLGGQWATIAFADASNPYEFAIIESAATTLDEFWIHYPLAYKILRMLNLLMPKFRKKINMLERIKEAKNIKSILYIYSESDQWTPVSMGKRFMQNTPVNTALWTVKRADHAKIIRSEHSDIYKEKALDFFHENLN</sequence>
<dbReference type="Gene3D" id="3.40.50.1820">
    <property type="entry name" value="alpha/beta hydrolase"/>
    <property type="match status" value="1"/>
</dbReference>
<evidence type="ECO:0000259" key="1">
    <source>
        <dbReference type="Pfam" id="PF12146"/>
    </source>
</evidence>
<feature type="domain" description="Serine aminopeptidase S33" evidence="1">
    <location>
        <begin position="55"/>
        <end position="188"/>
    </location>
</feature>
<dbReference type="OrthoDB" id="636008at2"/>
<dbReference type="EMBL" id="QXFH01000060">
    <property type="protein sequence ID" value="RIV36707.1"/>
    <property type="molecule type" value="Genomic_DNA"/>
</dbReference>
<name>A0A3A1NAV8_9FLAO</name>
<protein>
    <recommendedName>
        <fullName evidence="1">Serine aminopeptidase S33 domain-containing protein</fullName>
    </recommendedName>
</protein>
<gene>
    <name evidence="2" type="ORF">D2V08_01620</name>
</gene>
<organism evidence="2 3">
    <name type="scientific">Flagellimonas lutimaris</name>
    <dbReference type="NCBI Taxonomy" id="475082"/>
    <lineage>
        <taxon>Bacteria</taxon>
        <taxon>Pseudomonadati</taxon>
        <taxon>Bacteroidota</taxon>
        <taxon>Flavobacteriia</taxon>
        <taxon>Flavobacteriales</taxon>
        <taxon>Flavobacteriaceae</taxon>
        <taxon>Flagellimonas</taxon>
    </lineage>
</organism>
<dbReference type="InterPro" id="IPR022742">
    <property type="entry name" value="Hydrolase_4"/>
</dbReference>
<accession>A0A3A1NAV8</accession>
<keyword evidence="3" id="KW-1185">Reference proteome</keyword>
<proteinExistence type="predicted"/>
<dbReference type="InterPro" id="IPR029058">
    <property type="entry name" value="AB_hydrolase_fold"/>
</dbReference>
<dbReference type="AlphaFoldDB" id="A0A3A1NAV8"/>
<dbReference type="SUPFAM" id="SSF53474">
    <property type="entry name" value="alpha/beta-Hydrolases"/>
    <property type="match status" value="1"/>
</dbReference>
<comment type="caution">
    <text evidence="2">The sequence shown here is derived from an EMBL/GenBank/DDBJ whole genome shotgun (WGS) entry which is preliminary data.</text>
</comment>
<dbReference type="RefSeq" id="WP_119606384.1">
    <property type="nucleotide sequence ID" value="NZ_QXFH01000060.1"/>
</dbReference>